<dbReference type="InterPro" id="IPR027383">
    <property type="entry name" value="Znf_put"/>
</dbReference>
<keyword evidence="6" id="KW-0805">Transcription regulation</keyword>
<accession>A0A1H8YMD8</accession>
<evidence type="ECO:0000259" key="12">
    <source>
        <dbReference type="Pfam" id="PF10099"/>
    </source>
</evidence>
<dbReference type="Pfam" id="PF10099">
    <property type="entry name" value="RskA_C"/>
    <property type="match status" value="1"/>
</dbReference>
<organism evidence="14 15">
    <name type="scientific">Amycolatopsis saalfeldensis</name>
    <dbReference type="NCBI Taxonomy" id="394193"/>
    <lineage>
        <taxon>Bacteria</taxon>
        <taxon>Bacillati</taxon>
        <taxon>Actinomycetota</taxon>
        <taxon>Actinomycetes</taxon>
        <taxon>Pseudonocardiales</taxon>
        <taxon>Pseudonocardiaceae</taxon>
        <taxon>Amycolatopsis</taxon>
    </lineage>
</organism>
<dbReference type="InterPro" id="IPR041916">
    <property type="entry name" value="Anti_sigma_zinc_sf"/>
</dbReference>
<keyword evidence="3" id="KW-1003">Cell membrane</keyword>
<keyword evidence="5 11" id="KW-1133">Transmembrane helix</keyword>
<evidence type="ECO:0000256" key="9">
    <source>
        <dbReference type="ARBA" id="ARBA00029829"/>
    </source>
</evidence>
<gene>
    <name evidence="14" type="ORF">SAMN04489732_124132</name>
</gene>
<evidence type="ECO:0000256" key="2">
    <source>
        <dbReference type="ARBA" id="ARBA00004236"/>
    </source>
</evidence>
<evidence type="ECO:0000256" key="8">
    <source>
        <dbReference type="ARBA" id="ARBA00023163"/>
    </source>
</evidence>
<evidence type="ECO:0000256" key="4">
    <source>
        <dbReference type="ARBA" id="ARBA00022692"/>
    </source>
</evidence>
<dbReference type="GO" id="GO:0016989">
    <property type="term" value="F:sigma factor antagonist activity"/>
    <property type="evidence" value="ECO:0007669"/>
    <property type="project" value="TreeGrafter"/>
</dbReference>
<evidence type="ECO:0000256" key="10">
    <source>
        <dbReference type="ARBA" id="ARBA00030803"/>
    </source>
</evidence>
<dbReference type="Gene3D" id="1.10.10.1320">
    <property type="entry name" value="Anti-sigma factor, zinc-finger domain"/>
    <property type="match status" value="1"/>
</dbReference>
<keyword evidence="7 11" id="KW-0472">Membrane</keyword>
<feature type="domain" description="Putative zinc-finger" evidence="13">
    <location>
        <begin position="5"/>
        <end position="37"/>
    </location>
</feature>
<keyword evidence="15" id="KW-1185">Reference proteome</keyword>
<name>A0A1H8YMD8_9PSEU</name>
<evidence type="ECO:0000256" key="1">
    <source>
        <dbReference type="ARBA" id="ARBA00004167"/>
    </source>
</evidence>
<dbReference type="STRING" id="394193.SAMN04489732_124132"/>
<evidence type="ECO:0000259" key="13">
    <source>
        <dbReference type="Pfam" id="PF13490"/>
    </source>
</evidence>
<dbReference type="Proteomes" id="UP000198582">
    <property type="component" value="Unassembled WGS sequence"/>
</dbReference>
<sequence length="240" mass="24302">MMSADAHTLTGAYALDALTGPERERFEQHLSQCEPCALEVDEFREVSGRLGAAVDSRPGDGLRARVLTAVTETRQLPPLVTTPLPLARSTPSWRTRAAAGLAAAAVITGVVVAGVTINAAPPEPVSTAQQQNPVEQAADAITVTGHGTTGGTATVAVSRMLGKVSVAVHGLPALDGAHAYQVWLIGPRGPLSAGLLRPGAGPTALIAAVPADANRMAITTEPVAGSPQPTTPGVALLSLG</sequence>
<evidence type="ECO:0000256" key="3">
    <source>
        <dbReference type="ARBA" id="ARBA00022475"/>
    </source>
</evidence>
<dbReference type="InterPro" id="IPR018764">
    <property type="entry name" value="RskA_C"/>
</dbReference>
<keyword evidence="8" id="KW-0804">Transcription</keyword>
<comment type="subcellular location">
    <subcellularLocation>
        <location evidence="2">Cell membrane</location>
    </subcellularLocation>
    <subcellularLocation>
        <location evidence="1">Membrane</location>
        <topology evidence="1">Single-pass membrane protein</topology>
    </subcellularLocation>
</comment>
<evidence type="ECO:0000256" key="11">
    <source>
        <dbReference type="SAM" id="Phobius"/>
    </source>
</evidence>
<dbReference type="GO" id="GO:0005886">
    <property type="term" value="C:plasma membrane"/>
    <property type="evidence" value="ECO:0007669"/>
    <property type="project" value="UniProtKB-SubCell"/>
</dbReference>
<dbReference type="InterPro" id="IPR051474">
    <property type="entry name" value="Anti-sigma-K/W_factor"/>
</dbReference>
<feature type="transmembrane region" description="Helical" evidence="11">
    <location>
        <begin position="98"/>
        <end position="120"/>
    </location>
</feature>
<protein>
    <recommendedName>
        <fullName evidence="10">Regulator of SigK</fullName>
    </recommendedName>
    <alternativeName>
        <fullName evidence="9">Sigma-K anti-sigma factor RskA</fullName>
    </alternativeName>
</protein>
<dbReference type="PANTHER" id="PTHR37461">
    <property type="entry name" value="ANTI-SIGMA-K FACTOR RSKA"/>
    <property type="match status" value="1"/>
</dbReference>
<dbReference type="EMBL" id="FOEF01000024">
    <property type="protein sequence ID" value="SEP53161.1"/>
    <property type="molecule type" value="Genomic_DNA"/>
</dbReference>
<dbReference type="AlphaFoldDB" id="A0A1H8YMD8"/>
<reference evidence="15" key="1">
    <citation type="submission" date="2016-10" db="EMBL/GenBank/DDBJ databases">
        <authorList>
            <person name="Varghese N."/>
            <person name="Submissions S."/>
        </authorList>
    </citation>
    <scope>NUCLEOTIDE SEQUENCE [LARGE SCALE GENOMIC DNA]</scope>
    <source>
        <strain evidence="15">DSM 44993</strain>
    </source>
</reference>
<feature type="domain" description="Anti-sigma K factor RskA C-terminal" evidence="12">
    <location>
        <begin position="100"/>
        <end position="231"/>
    </location>
</feature>
<evidence type="ECO:0000256" key="6">
    <source>
        <dbReference type="ARBA" id="ARBA00023015"/>
    </source>
</evidence>
<keyword evidence="4 11" id="KW-0812">Transmembrane</keyword>
<dbReference type="RefSeq" id="WP_091627590.1">
    <property type="nucleotide sequence ID" value="NZ_FOEF01000024.1"/>
</dbReference>
<evidence type="ECO:0000313" key="14">
    <source>
        <dbReference type="EMBL" id="SEP53161.1"/>
    </source>
</evidence>
<dbReference type="Pfam" id="PF13490">
    <property type="entry name" value="zf-HC2"/>
    <property type="match status" value="1"/>
</dbReference>
<proteinExistence type="predicted"/>
<dbReference type="GO" id="GO:0006417">
    <property type="term" value="P:regulation of translation"/>
    <property type="evidence" value="ECO:0007669"/>
    <property type="project" value="TreeGrafter"/>
</dbReference>
<evidence type="ECO:0000313" key="15">
    <source>
        <dbReference type="Proteomes" id="UP000198582"/>
    </source>
</evidence>
<evidence type="ECO:0000256" key="5">
    <source>
        <dbReference type="ARBA" id="ARBA00022989"/>
    </source>
</evidence>
<dbReference type="PANTHER" id="PTHR37461:SF1">
    <property type="entry name" value="ANTI-SIGMA-K FACTOR RSKA"/>
    <property type="match status" value="1"/>
</dbReference>
<evidence type="ECO:0000256" key="7">
    <source>
        <dbReference type="ARBA" id="ARBA00023136"/>
    </source>
</evidence>
<dbReference type="OrthoDB" id="153510at2"/>